<dbReference type="Gene3D" id="2.70.98.40">
    <property type="entry name" value="Glycoside hydrolase, family 65, N-terminal domain"/>
    <property type="match status" value="1"/>
</dbReference>
<dbReference type="Proteomes" id="UP000289841">
    <property type="component" value="Chromosome"/>
</dbReference>
<keyword evidence="2" id="KW-0808">Transferase</keyword>
<dbReference type="Pfam" id="PF17167">
    <property type="entry name" value="Glyco_hydro_94"/>
    <property type="match status" value="2"/>
</dbReference>
<keyword evidence="6" id="KW-1185">Reference proteome</keyword>
<evidence type="ECO:0000313" key="5">
    <source>
        <dbReference type="EMBL" id="VEU80709.1"/>
    </source>
</evidence>
<dbReference type="AlphaFoldDB" id="A0A449BE35"/>
<feature type="domain" description="Glycosyl hydrolase 94 catalytic" evidence="4">
    <location>
        <begin position="339"/>
        <end position="526"/>
    </location>
</feature>
<dbReference type="SUPFAM" id="SSF48208">
    <property type="entry name" value="Six-hairpin glycosidases"/>
    <property type="match status" value="1"/>
</dbReference>
<protein>
    <submittedName>
        <fullName evidence="5">Cellobiose phosphorylase</fullName>
    </submittedName>
</protein>
<dbReference type="InterPro" id="IPR012341">
    <property type="entry name" value="6hp_glycosidase-like_sf"/>
</dbReference>
<dbReference type="GO" id="GO:0016757">
    <property type="term" value="F:glycosyltransferase activity"/>
    <property type="evidence" value="ECO:0007669"/>
    <property type="project" value="UniProtKB-KW"/>
</dbReference>
<organism evidence="5 6">
    <name type="scientific">Haploplasma axanthum</name>
    <name type="common">Acholeplasma axanthum</name>
    <dbReference type="NCBI Taxonomy" id="29552"/>
    <lineage>
        <taxon>Bacteria</taxon>
        <taxon>Bacillati</taxon>
        <taxon>Mycoplasmatota</taxon>
        <taxon>Mollicutes</taxon>
        <taxon>Acholeplasmatales</taxon>
        <taxon>Acholeplasmataceae</taxon>
        <taxon>Haploplasma</taxon>
    </lineage>
</organism>
<dbReference type="PANTHER" id="PTHR37469:SF2">
    <property type="entry name" value="CELLOBIONIC ACID PHOSPHORYLASE"/>
    <property type="match status" value="1"/>
</dbReference>
<dbReference type="KEGG" id="aaxa:NCTC10138_01089"/>
<keyword evidence="1" id="KW-0328">Glycosyltransferase</keyword>
<feature type="domain" description="Glycosyl hydrolase 94 supersandwich" evidence="3">
    <location>
        <begin position="103"/>
        <end position="280"/>
    </location>
</feature>
<evidence type="ECO:0000256" key="1">
    <source>
        <dbReference type="ARBA" id="ARBA00022676"/>
    </source>
</evidence>
<proteinExistence type="predicted"/>
<dbReference type="InterPro" id="IPR033432">
    <property type="entry name" value="GH94_catalytic"/>
</dbReference>
<dbReference type="PANTHER" id="PTHR37469">
    <property type="entry name" value="CELLOBIONIC ACID PHOSPHORYLASE-RELATED"/>
    <property type="match status" value="1"/>
</dbReference>
<accession>A0A449BE35</accession>
<evidence type="ECO:0000313" key="6">
    <source>
        <dbReference type="Proteomes" id="UP000289841"/>
    </source>
</evidence>
<dbReference type="STRING" id="1278311.GCA_000428705_00304"/>
<evidence type="ECO:0000259" key="3">
    <source>
        <dbReference type="Pfam" id="PF06165"/>
    </source>
</evidence>
<dbReference type="InterPro" id="IPR037018">
    <property type="entry name" value="GH65_N"/>
</dbReference>
<dbReference type="Gene3D" id="1.50.10.10">
    <property type="match status" value="1"/>
</dbReference>
<evidence type="ECO:0000256" key="2">
    <source>
        <dbReference type="ARBA" id="ARBA00022679"/>
    </source>
</evidence>
<evidence type="ECO:0000259" key="4">
    <source>
        <dbReference type="Pfam" id="PF17167"/>
    </source>
</evidence>
<dbReference type="GO" id="GO:0005975">
    <property type="term" value="P:carbohydrate metabolic process"/>
    <property type="evidence" value="ECO:0007669"/>
    <property type="project" value="InterPro"/>
</dbReference>
<sequence>MINNKKIRLNKNNGYYLPLFNMNGTVSSITPFFAGDLKKSYYNYALEPISELGMYNLTRQRNIIFFVNSKRFDLNGQLEHQQDDEVFYEVNQLSQIVTRSNSLFEIKTKSFIPVNDDVEVHHIKYKNKTNETQKLKAITSIPLYGRSPENIHDHRHVTSLLNVCEIVENGIINKPTLSFDERGHKSNNNYYSVFCFSDSMKVKNYIPVLDDYINGGSFLLPRGLDNDKYHVKDIVKGYEIIGAIAFEEVEVKANEEIVLVLTIGISENLDQIEKIKKYQDIAYLEEKYNETIKFFDKLNSYITFEFDNEERIEQVKWITLQPILRRFLGNSYLPHHDYGHGGRGWRDLWQDLLALIYSGDKTVKESIISNFAGVRIDGSNATIIGDKLGEFKADRNQIVRVWSDHGAWPLLTTKMYIDETGDTEILFIKQKYFDDKFTHYTKKTKETISDNNVMTYMNKVYYGTIFEHILLENLIGYLNIGKHGFTRLEDADWNDGLDMANKEGETVPFTMFYLNNLRVIVDILKNIKVDKLELFEGLIELLDGKIKLDEYFNLVSNYEKIDKVEIKKEVIIKRLNELIKIKESFISKHATVNNNFYQSYVNNDGKFLDDEKSMSLTAQTMGLINNIPSKDFALEVALNTKKLLFDKKIGGYRLNTDYKEVMLNMGRAYGFAYGHKENGAVFSHMATMYAYGLYNYSLVDYGHEAIATLLNRALDKDSGVLVGVPEYFNDRGVGKYMYLTGTASWIIKLLREQMFGIKLNYGILSFDPKLEANNFINGRASLETYIFNKKCKIIYLNEKNLSYGKYKIKQIKVNGQETIERAFNSISGTVEVILDEINWNLWI</sequence>
<dbReference type="InterPro" id="IPR008928">
    <property type="entry name" value="6-hairpin_glycosidase_sf"/>
</dbReference>
<reference evidence="5 6" key="1">
    <citation type="submission" date="2019-01" db="EMBL/GenBank/DDBJ databases">
        <authorList>
            <consortium name="Pathogen Informatics"/>
        </authorList>
    </citation>
    <scope>NUCLEOTIDE SEQUENCE [LARGE SCALE GENOMIC DNA]</scope>
    <source>
        <strain evidence="5 6">NCTC10138</strain>
    </source>
</reference>
<dbReference type="EMBL" id="LR215048">
    <property type="protein sequence ID" value="VEU80709.1"/>
    <property type="molecule type" value="Genomic_DNA"/>
</dbReference>
<feature type="domain" description="Glycosyl hydrolase 94 catalytic" evidence="4">
    <location>
        <begin position="552"/>
        <end position="687"/>
    </location>
</feature>
<dbReference type="InterPro" id="IPR010383">
    <property type="entry name" value="Glyco_hydrolase_94_b-supersand"/>
</dbReference>
<dbReference type="Pfam" id="PF06165">
    <property type="entry name" value="GH94_b-supersand"/>
    <property type="match status" value="1"/>
</dbReference>
<dbReference type="InterPro" id="IPR052047">
    <property type="entry name" value="GH94_Enzymes"/>
</dbReference>
<gene>
    <name evidence="5" type="ORF">NCTC10138_01089</name>
</gene>
<name>A0A449BE35_HAPAX</name>